<dbReference type="AlphaFoldDB" id="A0A6N4A9D1"/>
<proteinExistence type="predicted"/>
<accession>A0A6N4A9D1</accession>
<gene>
    <name evidence="1" type="ORF">ATX59_00565</name>
</gene>
<name>A0A6N4A9D1_OENOE</name>
<dbReference type="EMBL" id="MLOK01000009">
    <property type="protein sequence ID" value="OIM22155.1"/>
    <property type="molecule type" value="Genomic_DNA"/>
</dbReference>
<evidence type="ECO:0000313" key="1">
    <source>
        <dbReference type="EMBL" id="OIM22155.1"/>
    </source>
</evidence>
<comment type="caution">
    <text evidence="1">The sequence shown here is derived from an EMBL/GenBank/DDBJ whole genome shotgun (WGS) entry which is preliminary data.</text>
</comment>
<organism evidence="1 2">
    <name type="scientific">Oenococcus oeni</name>
    <name type="common">Leuconostoc oenos</name>
    <dbReference type="NCBI Taxonomy" id="1247"/>
    <lineage>
        <taxon>Bacteria</taxon>
        <taxon>Bacillati</taxon>
        <taxon>Bacillota</taxon>
        <taxon>Bacilli</taxon>
        <taxon>Lactobacillales</taxon>
        <taxon>Lactobacillaceae</taxon>
        <taxon>Oenococcus</taxon>
    </lineage>
</organism>
<reference evidence="1 2" key="1">
    <citation type="journal article" date="2016" name="BMC Genomics">
        <title>Consensus pan-genome assembly of the specialised wine bacterium Oenococcus oeni.</title>
        <authorList>
            <person name="Sternes P.R."/>
            <person name="Borneman A.R."/>
        </authorList>
    </citation>
    <scope>NUCLEOTIDE SEQUENCE [LARGE SCALE GENOMIC DNA]</scope>
    <source>
        <strain evidence="1 2">AWRIB661</strain>
    </source>
</reference>
<dbReference type="Proteomes" id="UP000181728">
    <property type="component" value="Unassembled WGS sequence"/>
</dbReference>
<evidence type="ECO:0000313" key="2">
    <source>
        <dbReference type="Proteomes" id="UP000181728"/>
    </source>
</evidence>
<sequence>MSYMVNKNTFNKIENKVNQLHDLMFIFANNTDLDIDNLNPGHQKDVFNTYGVYQYISTIFRVV</sequence>
<protein>
    <submittedName>
        <fullName evidence="1">Uncharacterized protein</fullName>
    </submittedName>
</protein>
<dbReference type="RefSeq" id="WP_071448813.1">
    <property type="nucleotide sequence ID" value="NZ_MLOK01000009.1"/>
</dbReference>